<proteinExistence type="predicted"/>
<sequence>MSSKKHNVVINVPKVYDWVTRQVDLPILNFREPELSNLFPGIIGPSPGASDLYNFLQAYPGYTTEARVLEQSLYTSEVSNQLDRPSVEVTLPNGDDVTLEKVKILARGLLEVDIFDVNENVIATSNPIEFATVQTFYLHAPEDTTVNAFLSSGYFEADVVGDEAFSQLDVTITFCLDIHVIADVRLEVEASYVKPRHEFPISDIICRTQNRPPVSPLVFPGTLGQEKEKHKEKEKEKHKD</sequence>
<dbReference type="EMBL" id="VLXZ01000007">
    <property type="protein sequence ID" value="TSB46088.1"/>
    <property type="molecule type" value="Genomic_DNA"/>
</dbReference>
<comment type="caution">
    <text evidence="2">The sequence shown here is derived from an EMBL/GenBank/DDBJ whole genome shotgun (WGS) entry which is preliminary data.</text>
</comment>
<dbReference type="RefSeq" id="WP_143848982.1">
    <property type="nucleotide sequence ID" value="NZ_VLXZ01000007.1"/>
</dbReference>
<name>A0A553ZXA9_9BACI</name>
<dbReference type="AlphaFoldDB" id="A0A553ZXA9"/>
<protein>
    <submittedName>
        <fullName evidence="2">Uncharacterized protein</fullName>
    </submittedName>
</protein>
<gene>
    <name evidence="2" type="ORF">FN960_12015</name>
</gene>
<feature type="region of interest" description="Disordered" evidence="1">
    <location>
        <begin position="216"/>
        <end position="240"/>
    </location>
</feature>
<organism evidence="2 3">
    <name type="scientific">Alkalicoccobacillus porphyridii</name>
    <dbReference type="NCBI Taxonomy" id="2597270"/>
    <lineage>
        <taxon>Bacteria</taxon>
        <taxon>Bacillati</taxon>
        <taxon>Bacillota</taxon>
        <taxon>Bacilli</taxon>
        <taxon>Bacillales</taxon>
        <taxon>Bacillaceae</taxon>
        <taxon>Alkalicoccobacillus</taxon>
    </lineage>
</organism>
<evidence type="ECO:0000313" key="3">
    <source>
        <dbReference type="Proteomes" id="UP000318521"/>
    </source>
</evidence>
<dbReference type="Proteomes" id="UP000318521">
    <property type="component" value="Unassembled WGS sequence"/>
</dbReference>
<keyword evidence="3" id="KW-1185">Reference proteome</keyword>
<accession>A0A553ZXA9</accession>
<feature type="compositionally biased region" description="Basic and acidic residues" evidence="1">
    <location>
        <begin position="225"/>
        <end position="240"/>
    </location>
</feature>
<dbReference type="OrthoDB" id="2680078at2"/>
<reference evidence="2 3" key="1">
    <citation type="submission" date="2019-07" db="EMBL/GenBank/DDBJ databases">
        <authorList>
            <person name="Park Y.J."/>
            <person name="Jeong S.E."/>
            <person name="Jung H.S."/>
        </authorList>
    </citation>
    <scope>NUCLEOTIDE SEQUENCE [LARGE SCALE GENOMIC DNA]</scope>
    <source>
        <strain evidence="3">P16(2019)</strain>
    </source>
</reference>
<evidence type="ECO:0000313" key="2">
    <source>
        <dbReference type="EMBL" id="TSB46088.1"/>
    </source>
</evidence>
<evidence type="ECO:0000256" key="1">
    <source>
        <dbReference type="SAM" id="MobiDB-lite"/>
    </source>
</evidence>